<organism evidence="1">
    <name type="scientific">Leptospira interrogans serovar Hardjo str. Norma</name>
    <dbReference type="NCBI Taxonomy" id="1279460"/>
    <lineage>
        <taxon>Bacteria</taxon>
        <taxon>Pseudomonadati</taxon>
        <taxon>Spirochaetota</taxon>
        <taxon>Spirochaetia</taxon>
        <taxon>Leptospirales</taxon>
        <taxon>Leptospiraceae</taxon>
        <taxon>Leptospira</taxon>
    </lineage>
</organism>
<evidence type="ECO:0000313" key="2">
    <source>
        <dbReference type="Proteomes" id="UP000056502"/>
    </source>
</evidence>
<protein>
    <submittedName>
        <fullName evidence="1">Uncharacterized protein</fullName>
    </submittedName>
</protein>
<name>A0A0M4N2U5_LEPIR</name>
<sequence>MLHIKNPFFEPVYFSVKIEMWELPQIRILQIGSENIGTTILENSFFGFALNDVGAHHFKDYFWFSENF</sequence>
<evidence type="ECO:0000313" key="1">
    <source>
        <dbReference type="EMBL" id="ALE37744.1"/>
    </source>
</evidence>
<proteinExistence type="predicted"/>
<dbReference type="AntiFam" id="ANF00051">
    <property type="entry name" value="Translation of DNA tandem repeat"/>
</dbReference>
<dbReference type="Proteomes" id="UP000056502">
    <property type="component" value="Chromosome I"/>
</dbReference>
<accession>A0A0M4N2U5</accession>
<gene>
    <name evidence="1" type="ORF">G436_0521</name>
</gene>
<dbReference type="PATRIC" id="fig|1279460.3.peg.523"/>
<reference evidence="1 2" key="1">
    <citation type="journal article" date="2015" name="Genome Announc.">
        <title>Whole-Genome Sequence of Leptospira interrogans Serovar Hardjo Subtype Hardjoprajitno Strain Norma, Isolated from Cattle in a Leptospirosis Outbreak in Brazil.</title>
        <authorList>
            <person name="Cosate M.R."/>
            <person name="Soares S.C."/>
            <person name="Mendes T.A."/>
            <person name="Raittz R.T."/>
            <person name="Moreira E.C."/>
            <person name="Leite R."/>
            <person name="Fernandes G.R."/>
            <person name="Haddad J.P."/>
            <person name="Ortega J.M."/>
        </authorList>
    </citation>
    <scope>NUCLEOTIDE SEQUENCE [LARGE SCALE GENOMIC DNA]</scope>
    <source>
        <strain evidence="1 2">Norma</strain>
    </source>
</reference>
<dbReference type="AlphaFoldDB" id="A0A0M4N2U5"/>
<dbReference type="EMBL" id="CP012603">
    <property type="protein sequence ID" value="ALE37744.1"/>
    <property type="molecule type" value="Genomic_DNA"/>
</dbReference>